<keyword evidence="5 7" id="KW-1133">Transmembrane helix</keyword>
<sequence length="580" mass="61871">MSVLLRLLGAGLRPYAGSVAAIAVLQLVQITATLYLPTLNADAINYGVLAGDTGHVLRVGGVMLGVTLVQMTCAAAAVYVSARTAMALGRDLRAQVFARVQTFSVREVGRFGAASLITRNTNDVQQIQTLVVLVFTLVVAAPVMGVGALVMAVRLDAPLSLLLVVVLPVLTVAMGVIFGRQMPLSASLQQRVDRVTKVVREQITGIRVVRAFVRDRHEQARFAEVNRDLLDVGLRLGRMQAFGMPTAMLIMEFSGIAVLWFGGHRVDGGGMQAGTLIAFLQYLTQILQAVMMAMMAFLLSPRASVCARRLGEVLDTSSSLTLPASPVTELHEPGHLELRGVGFRYPGAEEPVLRGVSLTARPGQTVAVVGSTGSGKTTLLQLVPRLFDASEGQVLVGGTDVREMDRTALAATVGLVSQKPYLFSGTIASTLRYGRPSATDDELWQALQTAQARDFVEALPDGLDAPVAQGGSNLSGGQRQRLAIARVLLARLDVYLFDDSFSALDAATDARLRAALAERTARATVVVVAQRVATVRHADRIVVLDEGRVEASGTHSELMHASPTYREIVLSQMTTEEAAV</sequence>
<dbReference type="Pfam" id="PF00664">
    <property type="entry name" value="ABC_membrane"/>
    <property type="match status" value="1"/>
</dbReference>
<evidence type="ECO:0000259" key="8">
    <source>
        <dbReference type="PROSITE" id="PS50893"/>
    </source>
</evidence>
<dbReference type="PROSITE" id="PS00211">
    <property type="entry name" value="ABC_TRANSPORTER_1"/>
    <property type="match status" value="1"/>
</dbReference>
<evidence type="ECO:0000256" key="2">
    <source>
        <dbReference type="ARBA" id="ARBA00022692"/>
    </source>
</evidence>
<dbReference type="PANTHER" id="PTHR43394">
    <property type="entry name" value="ATP-DEPENDENT PERMEASE MDL1, MITOCHONDRIAL"/>
    <property type="match status" value="1"/>
</dbReference>
<feature type="transmembrane region" description="Helical" evidence="7">
    <location>
        <begin position="12"/>
        <end position="36"/>
    </location>
</feature>
<dbReference type="SMART" id="SM00382">
    <property type="entry name" value="AAA"/>
    <property type="match status" value="1"/>
</dbReference>
<keyword evidence="3" id="KW-0547">Nucleotide-binding</keyword>
<evidence type="ECO:0000313" key="10">
    <source>
        <dbReference type="EMBL" id="WUG97460.1"/>
    </source>
</evidence>
<dbReference type="Gene3D" id="1.20.1560.10">
    <property type="entry name" value="ABC transporter type 1, transmembrane domain"/>
    <property type="match status" value="1"/>
</dbReference>
<dbReference type="InterPro" id="IPR039421">
    <property type="entry name" value="Type_1_exporter"/>
</dbReference>
<reference evidence="10 11" key="1">
    <citation type="submission" date="2022-10" db="EMBL/GenBank/DDBJ databases">
        <title>The complete genomes of actinobacterial strains from the NBC collection.</title>
        <authorList>
            <person name="Joergensen T.S."/>
            <person name="Alvarez Arevalo M."/>
            <person name="Sterndorff E.B."/>
            <person name="Faurdal D."/>
            <person name="Vuksanovic O."/>
            <person name="Mourched A.-S."/>
            <person name="Charusanti P."/>
            <person name="Shaw S."/>
            <person name="Blin K."/>
            <person name="Weber T."/>
        </authorList>
    </citation>
    <scope>NUCLEOTIDE SEQUENCE [LARGE SCALE GENOMIC DNA]</scope>
    <source>
        <strain evidence="10 11">NBC_00456</strain>
    </source>
</reference>
<dbReference type="CDD" id="cd18548">
    <property type="entry name" value="ABC_6TM_Tm287_like"/>
    <property type="match status" value="1"/>
</dbReference>
<dbReference type="PROSITE" id="PS50929">
    <property type="entry name" value="ABC_TM1F"/>
    <property type="match status" value="1"/>
</dbReference>
<dbReference type="Gene3D" id="3.40.50.300">
    <property type="entry name" value="P-loop containing nucleotide triphosphate hydrolases"/>
    <property type="match status" value="1"/>
</dbReference>
<dbReference type="InterPro" id="IPR017871">
    <property type="entry name" value="ABC_transporter-like_CS"/>
</dbReference>
<accession>A0ABZ1P0Z8</accession>
<feature type="transmembrane region" description="Helical" evidence="7">
    <location>
        <begin position="159"/>
        <end position="179"/>
    </location>
</feature>
<dbReference type="EMBL" id="CP107906">
    <property type="protein sequence ID" value="WUG97460.1"/>
    <property type="molecule type" value="Genomic_DNA"/>
</dbReference>
<evidence type="ECO:0000313" key="11">
    <source>
        <dbReference type="Proteomes" id="UP001341259"/>
    </source>
</evidence>
<gene>
    <name evidence="10" type="ORF">OHB29_33140</name>
</gene>
<dbReference type="PANTHER" id="PTHR43394:SF1">
    <property type="entry name" value="ATP-BINDING CASSETTE SUB-FAMILY B MEMBER 10, MITOCHONDRIAL"/>
    <property type="match status" value="1"/>
</dbReference>
<evidence type="ECO:0000256" key="5">
    <source>
        <dbReference type="ARBA" id="ARBA00022989"/>
    </source>
</evidence>
<dbReference type="PROSITE" id="PS50893">
    <property type="entry name" value="ABC_TRANSPORTER_2"/>
    <property type="match status" value="1"/>
</dbReference>
<dbReference type="GO" id="GO:0005524">
    <property type="term" value="F:ATP binding"/>
    <property type="evidence" value="ECO:0007669"/>
    <property type="project" value="UniProtKB-KW"/>
</dbReference>
<dbReference type="SUPFAM" id="SSF90123">
    <property type="entry name" value="ABC transporter transmembrane region"/>
    <property type="match status" value="1"/>
</dbReference>
<feature type="transmembrane region" description="Helical" evidence="7">
    <location>
        <begin position="242"/>
        <end position="263"/>
    </location>
</feature>
<keyword evidence="4 10" id="KW-0067">ATP-binding</keyword>
<feature type="transmembrane region" description="Helical" evidence="7">
    <location>
        <begin position="275"/>
        <end position="299"/>
    </location>
</feature>
<dbReference type="Proteomes" id="UP001341259">
    <property type="component" value="Chromosome"/>
</dbReference>
<dbReference type="InterPro" id="IPR036640">
    <property type="entry name" value="ABC1_TM_sf"/>
</dbReference>
<evidence type="ECO:0000259" key="9">
    <source>
        <dbReference type="PROSITE" id="PS50929"/>
    </source>
</evidence>
<comment type="subcellular location">
    <subcellularLocation>
        <location evidence="1">Cell membrane</location>
        <topology evidence="1">Multi-pass membrane protein</topology>
    </subcellularLocation>
</comment>
<dbReference type="InterPro" id="IPR003439">
    <property type="entry name" value="ABC_transporter-like_ATP-bd"/>
</dbReference>
<dbReference type="SUPFAM" id="SSF52540">
    <property type="entry name" value="P-loop containing nucleoside triphosphate hydrolases"/>
    <property type="match status" value="1"/>
</dbReference>
<evidence type="ECO:0000256" key="7">
    <source>
        <dbReference type="SAM" id="Phobius"/>
    </source>
</evidence>
<organism evidence="10 11">
    <name type="scientific">Streptomyces violaceus</name>
    <name type="common">Streptomyces venezuelae</name>
    <dbReference type="NCBI Taxonomy" id="1936"/>
    <lineage>
        <taxon>Bacteria</taxon>
        <taxon>Bacillati</taxon>
        <taxon>Actinomycetota</taxon>
        <taxon>Actinomycetes</taxon>
        <taxon>Kitasatosporales</taxon>
        <taxon>Streptomycetaceae</taxon>
        <taxon>Streptomyces</taxon>
    </lineage>
</organism>
<evidence type="ECO:0000256" key="1">
    <source>
        <dbReference type="ARBA" id="ARBA00004651"/>
    </source>
</evidence>
<dbReference type="RefSeq" id="WP_328344340.1">
    <property type="nucleotide sequence ID" value="NZ_CP107906.1"/>
</dbReference>
<dbReference type="InterPro" id="IPR011527">
    <property type="entry name" value="ABC1_TM_dom"/>
</dbReference>
<keyword evidence="11" id="KW-1185">Reference proteome</keyword>
<evidence type="ECO:0000256" key="3">
    <source>
        <dbReference type="ARBA" id="ARBA00022741"/>
    </source>
</evidence>
<proteinExistence type="predicted"/>
<evidence type="ECO:0000256" key="6">
    <source>
        <dbReference type="ARBA" id="ARBA00023136"/>
    </source>
</evidence>
<feature type="domain" description="ABC transmembrane type-1" evidence="9">
    <location>
        <begin position="20"/>
        <end position="297"/>
    </location>
</feature>
<evidence type="ECO:0000256" key="4">
    <source>
        <dbReference type="ARBA" id="ARBA00022840"/>
    </source>
</evidence>
<feature type="transmembrane region" description="Helical" evidence="7">
    <location>
        <begin position="56"/>
        <end position="80"/>
    </location>
</feature>
<feature type="domain" description="ABC transporter" evidence="8">
    <location>
        <begin position="336"/>
        <end position="571"/>
    </location>
</feature>
<keyword evidence="2 7" id="KW-0812">Transmembrane</keyword>
<dbReference type="Pfam" id="PF00005">
    <property type="entry name" value="ABC_tran"/>
    <property type="match status" value="1"/>
</dbReference>
<name>A0ABZ1P0Z8_STRVL</name>
<dbReference type="InterPro" id="IPR003593">
    <property type="entry name" value="AAA+_ATPase"/>
</dbReference>
<protein>
    <submittedName>
        <fullName evidence="10">ABC transporter ATP-binding protein/permease</fullName>
    </submittedName>
</protein>
<keyword evidence="6 7" id="KW-0472">Membrane</keyword>
<feature type="transmembrane region" description="Helical" evidence="7">
    <location>
        <begin position="129"/>
        <end position="153"/>
    </location>
</feature>
<dbReference type="InterPro" id="IPR027417">
    <property type="entry name" value="P-loop_NTPase"/>
</dbReference>